<evidence type="ECO:0000256" key="6">
    <source>
        <dbReference type="RuleBase" id="RU368027"/>
    </source>
</evidence>
<dbReference type="OMA" id="CRNVEQK"/>
<feature type="compositionally biased region" description="Basic residues" evidence="7">
    <location>
        <begin position="141"/>
        <end position="157"/>
    </location>
</feature>
<keyword evidence="9" id="KW-1185">Reference proteome</keyword>
<keyword evidence="5 6" id="KW-0539">Nucleus</keyword>
<dbReference type="Pfam" id="PF06102">
    <property type="entry name" value="RRP36"/>
    <property type="match status" value="1"/>
</dbReference>
<feature type="region of interest" description="Disordered" evidence="7">
    <location>
        <begin position="184"/>
        <end position="209"/>
    </location>
</feature>
<dbReference type="GO" id="GO:0005730">
    <property type="term" value="C:nucleolus"/>
    <property type="evidence" value="ECO:0007669"/>
    <property type="project" value="UniProtKB-SubCell"/>
</dbReference>
<organism evidence="8 9">
    <name type="scientific">Chenopodium quinoa</name>
    <name type="common">Quinoa</name>
    <dbReference type="NCBI Taxonomy" id="63459"/>
    <lineage>
        <taxon>Eukaryota</taxon>
        <taxon>Viridiplantae</taxon>
        <taxon>Streptophyta</taxon>
        <taxon>Embryophyta</taxon>
        <taxon>Tracheophyta</taxon>
        <taxon>Spermatophyta</taxon>
        <taxon>Magnoliopsida</taxon>
        <taxon>eudicotyledons</taxon>
        <taxon>Gunneridae</taxon>
        <taxon>Pentapetalae</taxon>
        <taxon>Caryophyllales</taxon>
        <taxon>Chenopodiaceae</taxon>
        <taxon>Chenopodioideae</taxon>
        <taxon>Atripliceae</taxon>
        <taxon>Chenopodium</taxon>
    </lineage>
</organism>
<comment type="subcellular location">
    <subcellularLocation>
        <location evidence="1 6">Nucleus</location>
        <location evidence="1 6">Nucleolus</location>
    </subcellularLocation>
</comment>
<protein>
    <recommendedName>
        <fullName evidence="6">rRNA biogenesis protein RRP36</fullName>
    </recommendedName>
</protein>
<dbReference type="InterPro" id="IPR009292">
    <property type="entry name" value="RRP36"/>
</dbReference>
<dbReference type="GO" id="GO:0000462">
    <property type="term" value="P:maturation of SSU-rRNA from tricistronic rRNA transcript (SSU-rRNA, 5.8S rRNA, LSU-rRNA)"/>
    <property type="evidence" value="ECO:0007669"/>
    <property type="project" value="TreeGrafter"/>
</dbReference>
<accession>A0A803LQR2</accession>
<proteinExistence type="inferred from homology"/>
<evidence type="ECO:0000256" key="2">
    <source>
        <dbReference type="ARBA" id="ARBA00009418"/>
    </source>
</evidence>
<keyword evidence="3 6" id="KW-0690">Ribosome biogenesis</keyword>
<dbReference type="PANTHER" id="PTHR21738">
    <property type="entry name" value="RIBOSOMAL RNA PROCESSING PROTEIN 36 HOMOLOG"/>
    <property type="match status" value="1"/>
</dbReference>
<comment type="function">
    <text evidence="6">Component of the 90S pre-ribosome involved in the maturation of rRNAs. Required for early cleavages of the pre-RNAs in the 40S ribosomal subunit maturation pathway.</text>
</comment>
<evidence type="ECO:0000256" key="1">
    <source>
        <dbReference type="ARBA" id="ARBA00004604"/>
    </source>
</evidence>
<dbReference type="GO" id="GO:0030686">
    <property type="term" value="C:90S preribosome"/>
    <property type="evidence" value="ECO:0007669"/>
    <property type="project" value="TreeGrafter"/>
</dbReference>
<comment type="similarity">
    <text evidence="2 6">Belongs to the RRP36 family.</text>
</comment>
<reference evidence="8" key="1">
    <citation type="journal article" date="2017" name="Nature">
        <title>The genome of Chenopodium quinoa.</title>
        <authorList>
            <person name="Jarvis D.E."/>
            <person name="Ho Y.S."/>
            <person name="Lightfoot D.J."/>
            <person name="Schmoeckel S.M."/>
            <person name="Li B."/>
            <person name="Borm T.J.A."/>
            <person name="Ohyanagi H."/>
            <person name="Mineta K."/>
            <person name="Michell C.T."/>
            <person name="Saber N."/>
            <person name="Kharbatia N.M."/>
            <person name="Rupper R.R."/>
            <person name="Sharp A.R."/>
            <person name="Dally N."/>
            <person name="Boughton B.A."/>
            <person name="Woo Y.H."/>
            <person name="Gao G."/>
            <person name="Schijlen E.G.W.M."/>
            <person name="Guo X."/>
            <person name="Momin A.A."/>
            <person name="Negrao S."/>
            <person name="Al-Babili S."/>
            <person name="Gehring C."/>
            <person name="Roessner U."/>
            <person name="Jung C."/>
            <person name="Murphy K."/>
            <person name="Arold S.T."/>
            <person name="Gojobori T."/>
            <person name="van der Linden C.G."/>
            <person name="van Loo E.N."/>
            <person name="Jellen E.N."/>
            <person name="Maughan P.J."/>
            <person name="Tester M."/>
        </authorList>
    </citation>
    <scope>NUCLEOTIDE SEQUENCE [LARGE SCALE GENOMIC DNA]</scope>
    <source>
        <strain evidence="8">cv. PI 614886</strain>
    </source>
</reference>
<comment type="subunit">
    <text evidence="6">Associates with 90S and pre-40S pre-ribosomal particles.</text>
</comment>
<name>A0A803LQR2_CHEQI</name>
<dbReference type="AlphaFoldDB" id="A0A803LQR2"/>
<evidence type="ECO:0000256" key="7">
    <source>
        <dbReference type="SAM" id="MobiDB-lite"/>
    </source>
</evidence>
<keyword evidence="6" id="KW-0687">Ribonucleoprotein</keyword>
<dbReference type="PANTHER" id="PTHR21738:SF0">
    <property type="entry name" value="RIBOSOMAL RNA PROCESSING PROTEIN 36 HOMOLOG"/>
    <property type="match status" value="1"/>
</dbReference>
<evidence type="ECO:0000313" key="8">
    <source>
        <dbReference type="EnsemblPlants" id="AUR62017291-RA:cds"/>
    </source>
</evidence>
<evidence type="ECO:0000256" key="4">
    <source>
        <dbReference type="ARBA" id="ARBA00022552"/>
    </source>
</evidence>
<dbReference type="EnsemblPlants" id="AUR62017291-RA">
    <property type="protein sequence ID" value="AUR62017291-RA:cds"/>
    <property type="gene ID" value="AUR62017291"/>
</dbReference>
<evidence type="ECO:0000313" key="9">
    <source>
        <dbReference type="Proteomes" id="UP000596660"/>
    </source>
</evidence>
<keyword evidence="4 6" id="KW-0698">rRNA processing</keyword>
<dbReference type="Proteomes" id="UP000596660">
    <property type="component" value="Unplaced"/>
</dbReference>
<feature type="region of interest" description="Disordered" evidence="7">
    <location>
        <begin position="140"/>
        <end position="160"/>
    </location>
</feature>
<evidence type="ECO:0000256" key="3">
    <source>
        <dbReference type="ARBA" id="ARBA00022517"/>
    </source>
</evidence>
<reference evidence="8" key="2">
    <citation type="submission" date="2021-03" db="UniProtKB">
        <authorList>
            <consortium name="EnsemblPlants"/>
        </authorList>
    </citation>
    <scope>IDENTIFICATION</scope>
</reference>
<evidence type="ECO:0000256" key="5">
    <source>
        <dbReference type="ARBA" id="ARBA00023242"/>
    </source>
</evidence>
<dbReference type="Gramene" id="AUR62017291-RA">
    <property type="protein sequence ID" value="AUR62017291-RA:cds"/>
    <property type="gene ID" value="AUR62017291"/>
</dbReference>
<sequence>MVPFVCTENAKPRTRLSELTKTCMGFLLIVILCAIDMEPMEVSSKKPVSRFREVIQVPKKVVRDPRFESLCGNLDEEGFKKRYNFIYEENLPAEKQELKKLLESSKDPEKITELKSRIALIDKHMKSDSTKLRRNQILSEHKKKAREAAKQGKRPYFAKKSDIRDRINMEKFKDLKEKGKLDSFMEKKRRRNAAKDHKFMPYRKSNNNE</sequence>